<reference evidence="3 4" key="1">
    <citation type="journal article" date="2013" name="Biodegradation">
        <title>Quantitative proteomic analysis of ibuprofen-degrading Patulibacter sp. strain I11.</title>
        <authorList>
            <person name="Almeida B."/>
            <person name="Kjeldal H."/>
            <person name="Lolas I."/>
            <person name="Knudsen A.D."/>
            <person name="Carvalho G."/>
            <person name="Nielsen K.L."/>
            <person name="Barreto Crespo M.T."/>
            <person name="Stensballe A."/>
            <person name="Nielsen J.L."/>
        </authorList>
    </citation>
    <scope>NUCLEOTIDE SEQUENCE [LARGE SCALE GENOMIC DNA]</scope>
    <source>
        <strain evidence="3 4">I11</strain>
    </source>
</reference>
<evidence type="ECO:0008006" key="5">
    <source>
        <dbReference type="Google" id="ProtNLM"/>
    </source>
</evidence>
<evidence type="ECO:0000256" key="2">
    <source>
        <dbReference type="SAM" id="SignalP"/>
    </source>
</evidence>
<feature type="transmembrane region" description="Helical" evidence="1">
    <location>
        <begin position="88"/>
        <end position="111"/>
    </location>
</feature>
<organism evidence="3 4">
    <name type="scientific">Patulibacter medicamentivorans</name>
    <dbReference type="NCBI Taxonomy" id="1097667"/>
    <lineage>
        <taxon>Bacteria</taxon>
        <taxon>Bacillati</taxon>
        <taxon>Actinomycetota</taxon>
        <taxon>Thermoleophilia</taxon>
        <taxon>Solirubrobacterales</taxon>
        <taxon>Patulibacteraceae</taxon>
        <taxon>Patulibacter</taxon>
    </lineage>
</organism>
<dbReference type="AlphaFoldDB" id="H0E5W4"/>
<proteinExistence type="predicted"/>
<keyword evidence="4" id="KW-1185">Reference proteome</keyword>
<feature type="transmembrane region" description="Helical" evidence="1">
    <location>
        <begin position="207"/>
        <end position="228"/>
    </location>
</feature>
<feature type="transmembrane region" description="Helical" evidence="1">
    <location>
        <begin position="425"/>
        <end position="448"/>
    </location>
</feature>
<feature type="signal peptide" evidence="2">
    <location>
        <begin position="1"/>
        <end position="29"/>
    </location>
</feature>
<feature type="transmembrane region" description="Helical" evidence="1">
    <location>
        <begin position="47"/>
        <end position="67"/>
    </location>
</feature>
<feature type="chain" id="PRO_5039416579" description="Fenitrothion hydrolase" evidence="2">
    <location>
        <begin position="30"/>
        <end position="480"/>
    </location>
</feature>
<protein>
    <recommendedName>
        <fullName evidence="5">Fenitrothion hydrolase</fullName>
    </recommendedName>
</protein>
<accession>H0E5W4</accession>
<feature type="transmembrane region" description="Helical" evidence="1">
    <location>
        <begin position="123"/>
        <end position="144"/>
    </location>
</feature>
<dbReference type="RefSeq" id="WP_007574862.1">
    <property type="nucleotide sequence ID" value="NZ_AGUD01000195.1"/>
</dbReference>
<keyword evidence="1" id="KW-0812">Transmembrane</keyword>
<keyword evidence="1" id="KW-1133">Transmembrane helix</keyword>
<evidence type="ECO:0000313" key="3">
    <source>
        <dbReference type="EMBL" id="EHN10946.1"/>
    </source>
</evidence>
<gene>
    <name evidence="3" type="ORF">PAI11_22130</name>
</gene>
<dbReference type="Proteomes" id="UP000005143">
    <property type="component" value="Unassembled WGS sequence"/>
</dbReference>
<comment type="caution">
    <text evidence="3">The sequence shown here is derived from an EMBL/GenBank/DDBJ whole genome shotgun (WGS) entry which is preliminary data.</text>
</comment>
<feature type="transmembrane region" description="Helical" evidence="1">
    <location>
        <begin position="361"/>
        <end position="387"/>
    </location>
</feature>
<dbReference type="PROSITE" id="PS51257">
    <property type="entry name" value="PROKAR_LIPOPROTEIN"/>
    <property type="match status" value="1"/>
</dbReference>
<keyword evidence="2" id="KW-0732">Signal</keyword>
<evidence type="ECO:0000313" key="4">
    <source>
        <dbReference type="Proteomes" id="UP000005143"/>
    </source>
</evidence>
<dbReference type="EMBL" id="AGUD01000195">
    <property type="protein sequence ID" value="EHN10946.1"/>
    <property type="molecule type" value="Genomic_DNA"/>
</dbReference>
<sequence length="480" mass="50329">MLRRRSIRPRHAAAALVVAGACLTLPASASAHGLSGGRQLPIPEWLFAWAAAIVLVVSFVGLTVLWPRPKLAELARGRTLAVPSAVRVGGRALLGALGLGFYGLTVWAGLAGSSNPQANLAPTAVYVAFWVGVPVLSLLVGDLWRAISPWRTIAELAGWLGRRATGPDGLPKPLAYPERVGRWPAAAVLLAFAWLELAAGDKDDPTLLGVLALLYGAAMLIGTSLYGIRFLDRADGFAQYFRLAGALSPLRWQDGSLRLRWPGTGLAEVEPAPGLAAVVLTLIGTTTFDGLSGGELWSKDGALGPRLEDLFGDLGLSADHAATAASTVGLLLCVALISGFVRLGIAGIRSVDPKRLDSRTLIVRFAPTLAPIAIGYAVAHYCSLLVVQGQALGYLLSDPLGDGSNWFGTAGWGIDYGALGVNGTWYVQVAALVAGHVAGLVAAHDLALRTFRGPRSAARSQYWMLAVMVAFTSLGLWLLS</sequence>
<evidence type="ECO:0000256" key="1">
    <source>
        <dbReference type="SAM" id="Phobius"/>
    </source>
</evidence>
<feature type="transmembrane region" description="Helical" evidence="1">
    <location>
        <begin position="321"/>
        <end position="341"/>
    </location>
</feature>
<name>H0E5W4_9ACTN</name>
<feature type="transmembrane region" description="Helical" evidence="1">
    <location>
        <begin position="460"/>
        <end position="479"/>
    </location>
</feature>
<keyword evidence="1" id="KW-0472">Membrane</keyword>